<keyword evidence="2" id="KW-1185">Reference proteome</keyword>
<dbReference type="Proteomes" id="UP000813444">
    <property type="component" value="Unassembled WGS sequence"/>
</dbReference>
<dbReference type="AlphaFoldDB" id="A0A8K0STH2"/>
<sequence>MHIFLSCLLSGLSFPPLSPSVMASLRPALPRRDILFPAVAERNLETDRSSSVGGIFSFLFFSFFNQAAFCLQGFTMFRSPSPRHHGIIAIPVRP</sequence>
<protein>
    <submittedName>
        <fullName evidence="1">Uncharacterized protein</fullName>
    </submittedName>
</protein>
<evidence type="ECO:0000313" key="1">
    <source>
        <dbReference type="EMBL" id="KAH7320132.1"/>
    </source>
</evidence>
<comment type="caution">
    <text evidence="1">The sequence shown here is derived from an EMBL/GenBank/DDBJ whole genome shotgun (WGS) entry which is preliminary data.</text>
</comment>
<organism evidence="1 2">
    <name type="scientific">Stachybotrys elegans</name>
    <dbReference type="NCBI Taxonomy" id="80388"/>
    <lineage>
        <taxon>Eukaryota</taxon>
        <taxon>Fungi</taxon>
        <taxon>Dikarya</taxon>
        <taxon>Ascomycota</taxon>
        <taxon>Pezizomycotina</taxon>
        <taxon>Sordariomycetes</taxon>
        <taxon>Hypocreomycetidae</taxon>
        <taxon>Hypocreales</taxon>
        <taxon>Stachybotryaceae</taxon>
        <taxon>Stachybotrys</taxon>
    </lineage>
</organism>
<reference evidence="1" key="1">
    <citation type="journal article" date="2021" name="Nat. Commun.">
        <title>Genetic determinants of endophytism in the Arabidopsis root mycobiome.</title>
        <authorList>
            <person name="Mesny F."/>
            <person name="Miyauchi S."/>
            <person name="Thiergart T."/>
            <person name="Pickel B."/>
            <person name="Atanasova L."/>
            <person name="Karlsson M."/>
            <person name="Huettel B."/>
            <person name="Barry K.W."/>
            <person name="Haridas S."/>
            <person name="Chen C."/>
            <person name="Bauer D."/>
            <person name="Andreopoulos W."/>
            <person name="Pangilinan J."/>
            <person name="LaButti K."/>
            <person name="Riley R."/>
            <person name="Lipzen A."/>
            <person name="Clum A."/>
            <person name="Drula E."/>
            <person name="Henrissat B."/>
            <person name="Kohler A."/>
            <person name="Grigoriev I.V."/>
            <person name="Martin F.M."/>
            <person name="Hacquard S."/>
        </authorList>
    </citation>
    <scope>NUCLEOTIDE SEQUENCE</scope>
    <source>
        <strain evidence="1">MPI-CAGE-CH-0235</strain>
    </source>
</reference>
<dbReference type="EMBL" id="JAGPNK010000006">
    <property type="protein sequence ID" value="KAH7320132.1"/>
    <property type="molecule type" value="Genomic_DNA"/>
</dbReference>
<evidence type="ECO:0000313" key="2">
    <source>
        <dbReference type="Proteomes" id="UP000813444"/>
    </source>
</evidence>
<accession>A0A8K0STH2</accession>
<proteinExistence type="predicted"/>
<gene>
    <name evidence="1" type="ORF">B0I35DRAFT_229414</name>
</gene>
<name>A0A8K0STH2_9HYPO</name>